<comment type="caution">
    <text evidence="1">The sequence shown here is derived from an EMBL/GenBank/DDBJ whole genome shotgun (WGS) entry which is preliminary data.</text>
</comment>
<proteinExistence type="predicted"/>
<evidence type="ECO:0008006" key="3">
    <source>
        <dbReference type="Google" id="ProtNLM"/>
    </source>
</evidence>
<dbReference type="OrthoDB" id="9787207at2"/>
<evidence type="ECO:0000313" key="2">
    <source>
        <dbReference type="Proteomes" id="UP000037315"/>
    </source>
</evidence>
<dbReference type="InterPro" id="IPR009351">
    <property type="entry name" value="AlkZ-like"/>
</dbReference>
<reference evidence="1 2" key="1">
    <citation type="submission" date="2015-06" db="EMBL/GenBank/DDBJ databases">
        <title>Genome sequencing of Cronobacter sp. strain DJ34 isolated from petroleum contaminated sludge of Duliajan Oil Fields, Assam, India.</title>
        <authorList>
            <person name="Pal S."/>
            <person name="Banerjee T.D."/>
            <person name="Roy A."/>
            <person name="Sar P."/>
            <person name="Kazy S.K."/>
        </authorList>
    </citation>
    <scope>NUCLEOTIDE SEQUENCE [LARGE SCALE GENOMIC DNA]</scope>
    <source>
        <strain evidence="1 2">DJ34</strain>
    </source>
</reference>
<dbReference type="STRING" id="1121863.GCA_000621185_00204"/>
<protein>
    <recommendedName>
        <fullName evidence="3">Cytoplasmic protein</fullName>
    </recommendedName>
</protein>
<dbReference type="Proteomes" id="UP000037315">
    <property type="component" value="Unassembled WGS sequence"/>
</dbReference>
<evidence type="ECO:0000313" key="1">
    <source>
        <dbReference type="EMBL" id="KMV33580.1"/>
    </source>
</evidence>
<dbReference type="PANTHER" id="PTHR30528:SF0">
    <property type="entry name" value="CYTOPLASMIC PROTEIN"/>
    <property type="match status" value="1"/>
</dbReference>
<dbReference type="PATRIC" id="fig|1656095.3.peg.3112"/>
<accession>A0A0J8VM25</accession>
<dbReference type="AlphaFoldDB" id="A0A0J8VM25"/>
<dbReference type="RefSeq" id="WP_048888410.1">
    <property type="nucleotide sequence ID" value="NZ_LFEJ01000022.1"/>
</dbReference>
<keyword evidence="2" id="KW-1185">Reference proteome</keyword>
<dbReference type="EMBL" id="LFEJ01000022">
    <property type="protein sequence ID" value="KMV33580.1"/>
    <property type="molecule type" value="Genomic_DNA"/>
</dbReference>
<gene>
    <name evidence="1" type="ORF">ACH50_16650</name>
</gene>
<name>A0A0J8VM25_9ENTR</name>
<dbReference type="Pfam" id="PF06224">
    <property type="entry name" value="AlkZ-like"/>
    <property type="match status" value="1"/>
</dbReference>
<organism evidence="1 2">
    <name type="scientific">Franconibacter pulveris</name>
    <dbReference type="NCBI Taxonomy" id="435910"/>
    <lineage>
        <taxon>Bacteria</taxon>
        <taxon>Pseudomonadati</taxon>
        <taxon>Pseudomonadota</taxon>
        <taxon>Gammaproteobacteria</taxon>
        <taxon>Enterobacterales</taxon>
        <taxon>Enterobacteriaceae</taxon>
        <taxon>Franconibacter</taxon>
    </lineage>
</organism>
<sequence length="419" mass="48495">MTRINLSLRAARHLHLAAQGLLKKPRRRARPDDILATVSRMSLLQIDTINIVARSPYLVLFSRLGSFPNVWLDEALARGELMEYWAHEACFLPRSDFALVRHRMLNPEKMGWKYRPEWMEAHAQEIAQLMEHIEQNGPVRSADFEHPRKGESGWWAWKPHKKHLEGLFTAGKVMVVERRNFQRVYDLTSRVLPHWDDALHLIEQAQAEVKMLENSARSLGIFRADWLADYYRLRNVNIRPLLQAWQREGRIVEVEVERLGAMWLHQSLMPLLPQAQENKLNATHSAVLSPFDPVVWDRKRAEQFFDFSYRLECYTPAEKRQYGYFVLPLLHQGALVGRMDAKMHRQRQQLEVISLYLEEGVKPSAGLLAGLENAIGDFARWQGAKQVICGSLPAALASRWNKEWEIDAADKTLVISSGN</sequence>
<dbReference type="PANTHER" id="PTHR30528">
    <property type="entry name" value="CYTOPLASMIC PROTEIN"/>
    <property type="match status" value="1"/>
</dbReference>